<dbReference type="EMBL" id="RCHU02000005">
    <property type="protein sequence ID" value="KAL3591000.1"/>
    <property type="molecule type" value="Genomic_DNA"/>
</dbReference>
<protein>
    <submittedName>
        <fullName evidence="1">Uncharacterized protein</fullName>
    </submittedName>
</protein>
<sequence length="315" mass="36014">MRRAYRKMWRVVPDCTSKRILRTESMRDIEEILKSKLATIKEDESESDEVEKSTVTPAILARSKKRSEIRKKGRCFVAHLSFKNRMLFMTAGLQFWALVSRGEKPRFALVGHIENGPNNLSWKALSPVFFSQLRFHYLKQKPADTGLNISKEDDDIQDQAENRPHLTSTNNHCIKKKKNKFMVTNKKKKKKKKEDVSVRESYSTSDHRLSGGDGGGGGNIDFNKPTKVLFFPFNNPNKFFYKKSSPFSPSPSSSSTAAVSGNACFPGCKFQAQLLVKARELQKDIDIKRAWLRAFWSSAILEELSNIFAQFHDHS</sequence>
<evidence type="ECO:0000313" key="1">
    <source>
        <dbReference type="EMBL" id="KAL3591000.1"/>
    </source>
</evidence>
<dbReference type="Proteomes" id="UP000309997">
    <property type="component" value="Unassembled WGS sequence"/>
</dbReference>
<name>A0ACC4C908_POPAL</name>
<comment type="caution">
    <text evidence="1">The sequence shown here is derived from an EMBL/GenBank/DDBJ whole genome shotgun (WGS) entry which is preliminary data.</text>
</comment>
<gene>
    <name evidence="1" type="ORF">D5086_009640</name>
</gene>
<accession>A0ACC4C908</accession>
<organism evidence="1 2">
    <name type="scientific">Populus alba</name>
    <name type="common">White poplar</name>
    <dbReference type="NCBI Taxonomy" id="43335"/>
    <lineage>
        <taxon>Eukaryota</taxon>
        <taxon>Viridiplantae</taxon>
        <taxon>Streptophyta</taxon>
        <taxon>Embryophyta</taxon>
        <taxon>Tracheophyta</taxon>
        <taxon>Spermatophyta</taxon>
        <taxon>Magnoliopsida</taxon>
        <taxon>eudicotyledons</taxon>
        <taxon>Gunneridae</taxon>
        <taxon>Pentapetalae</taxon>
        <taxon>rosids</taxon>
        <taxon>fabids</taxon>
        <taxon>Malpighiales</taxon>
        <taxon>Salicaceae</taxon>
        <taxon>Saliceae</taxon>
        <taxon>Populus</taxon>
    </lineage>
</organism>
<keyword evidence="2" id="KW-1185">Reference proteome</keyword>
<evidence type="ECO:0000313" key="2">
    <source>
        <dbReference type="Proteomes" id="UP000309997"/>
    </source>
</evidence>
<proteinExistence type="predicted"/>
<reference evidence="1 2" key="1">
    <citation type="journal article" date="2024" name="Plant Biotechnol. J.">
        <title>Genome and CRISPR/Cas9 system of a widespread forest tree (Populus alba) in the world.</title>
        <authorList>
            <person name="Liu Y.J."/>
            <person name="Jiang P.F."/>
            <person name="Han X.M."/>
            <person name="Li X.Y."/>
            <person name="Wang H.M."/>
            <person name="Wang Y.J."/>
            <person name="Wang X.X."/>
            <person name="Zeng Q.Y."/>
        </authorList>
    </citation>
    <scope>NUCLEOTIDE SEQUENCE [LARGE SCALE GENOMIC DNA]</scope>
    <source>
        <strain evidence="2">cv. PAL-ZL1</strain>
    </source>
</reference>